<dbReference type="PANTHER" id="PTHR33434">
    <property type="entry name" value="DEGV DOMAIN-CONTAINING PROTEIN DR_1986-RELATED"/>
    <property type="match status" value="1"/>
</dbReference>
<accession>A0A6H0V4B8</accession>
<dbReference type="EMBL" id="CP047225">
    <property type="protein sequence ID" value="QIW62574.1"/>
    <property type="molecule type" value="Genomic_DNA"/>
</dbReference>
<dbReference type="Gene3D" id="3.30.1180.10">
    <property type="match status" value="1"/>
</dbReference>
<dbReference type="InterPro" id="IPR003797">
    <property type="entry name" value="DegV"/>
</dbReference>
<sequence length="278" mass="31104">MKTLGIIIDSFSGITQKEAQEQGFYFLPLQIEINGKVYEDGVDSTENLLEKLLTANTFLTSLPRLDRIETSITEAAEKFDEVIYLGINENLSSASRYAKTIAQNFKNVHIFDNHLVGSQITKVANFALEHFKKNQNIDQLLSEMNQINHESLTFLVPTNLNYMIKGGRLTGVKKFLMTKIAMIPVLEYKENGSVSPVALKRTFAGALQKIIEKLVKIKDSFDISLICGIDQKNNDTVNKVVQENDIKLDTVQKTPMTIAIHTGPEAIALIAMPKLTLK</sequence>
<dbReference type="RefSeq" id="WP_167845517.1">
    <property type="nucleotide sequence ID" value="NZ_CP047225.1"/>
</dbReference>
<evidence type="ECO:0000313" key="2">
    <source>
        <dbReference type="EMBL" id="QIW62574.1"/>
    </source>
</evidence>
<gene>
    <name evidence="2" type="ORF">GOQ20_04125</name>
</gene>
<dbReference type="Proteomes" id="UP000503310">
    <property type="component" value="Chromosome"/>
</dbReference>
<dbReference type="Gene3D" id="3.40.50.10170">
    <property type="match status" value="1"/>
</dbReference>
<dbReference type="SUPFAM" id="SSF82549">
    <property type="entry name" value="DAK1/DegV-like"/>
    <property type="match status" value="1"/>
</dbReference>
<dbReference type="InterPro" id="IPR050270">
    <property type="entry name" value="DegV_domain_contain"/>
</dbReference>
<evidence type="ECO:0000256" key="1">
    <source>
        <dbReference type="ARBA" id="ARBA00023121"/>
    </source>
</evidence>
<dbReference type="InterPro" id="IPR043168">
    <property type="entry name" value="DegV_C"/>
</dbReference>
<reference evidence="2 3" key="1">
    <citation type="submission" date="2019-12" db="EMBL/GenBank/DDBJ databases">
        <title>Sequencing and analysis of the whole genome of Mycoplasma gallinaceum strain Peacock20181011.</title>
        <authorList>
            <person name="Liu X."/>
            <person name="Qin Z."/>
            <person name="Xu H."/>
        </authorList>
    </citation>
    <scope>NUCLEOTIDE SEQUENCE [LARGE SCALE GENOMIC DNA]</scope>
    <source>
        <strain evidence="2 3">Peacock20181011</strain>
    </source>
</reference>
<dbReference type="NCBIfam" id="TIGR00762">
    <property type="entry name" value="DegV"/>
    <property type="match status" value="1"/>
</dbReference>
<dbReference type="GO" id="GO:0008289">
    <property type="term" value="F:lipid binding"/>
    <property type="evidence" value="ECO:0007669"/>
    <property type="project" value="UniProtKB-KW"/>
</dbReference>
<dbReference type="Pfam" id="PF02645">
    <property type="entry name" value="DegV"/>
    <property type="match status" value="1"/>
</dbReference>
<dbReference type="PROSITE" id="PS51482">
    <property type="entry name" value="DEGV"/>
    <property type="match status" value="1"/>
</dbReference>
<dbReference type="AlphaFoldDB" id="A0A6H0V4B8"/>
<keyword evidence="1" id="KW-0446">Lipid-binding</keyword>
<evidence type="ECO:0000313" key="3">
    <source>
        <dbReference type="Proteomes" id="UP000503310"/>
    </source>
</evidence>
<protein>
    <submittedName>
        <fullName evidence="2">DegV family EDD domain-containing protein</fullName>
    </submittedName>
</protein>
<proteinExistence type="predicted"/>
<organism evidence="2 3">
    <name type="scientific">Mycoplasmopsis gallinacea</name>
    <dbReference type="NCBI Taxonomy" id="29556"/>
    <lineage>
        <taxon>Bacteria</taxon>
        <taxon>Bacillati</taxon>
        <taxon>Mycoplasmatota</taxon>
        <taxon>Mycoplasmoidales</taxon>
        <taxon>Metamycoplasmataceae</taxon>
        <taxon>Mycoplasmopsis</taxon>
    </lineage>
</organism>
<dbReference type="PANTHER" id="PTHR33434:SF2">
    <property type="entry name" value="FATTY ACID-BINDING PROTEIN TM_1468"/>
    <property type="match status" value="1"/>
</dbReference>
<name>A0A6H0V4B8_9BACT</name>